<sequence length="147" mass="16265">MKLTLKFILISAAVLVTNFNMHEAKAQAVKCFDVSSRTGWQYFDLGGPYTRIASVDGGWSVDARSYARVGPQGHNEPGLEPYNQYKYDQGYPFGALFVDIPTDGVGYVWVRGVQQLPKPITRTAIRINDADNALGDNSGVLRVCFSR</sequence>
<evidence type="ECO:0000313" key="2">
    <source>
        <dbReference type="Proteomes" id="UP001384579"/>
    </source>
</evidence>
<evidence type="ECO:0000313" key="1">
    <source>
        <dbReference type="EMBL" id="MEK0188281.1"/>
    </source>
</evidence>
<proteinExistence type="predicted"/>
<organism evidence="1 2">
    <name type="scientific">Microcoleus anatoxicus PTRS2</name>
    <dbReference type="NCBI Taxonomy" id="2705321"/>
    <lineage>
        <taxon>Bacteria</taxon>
        <taxon>Bacillati</taxon>
        <taxon>Cyanobacteriota</taxon>
        <taxon>Cyanophyceae</taxon>
        <taxon>Oscillatoriophycideae</taxon>
        <taxon>Oscillatoriales</taxon>
        <taxon>Microcoleaceae</taxon>
        <taxon>Microcoleus</taxon>
        <taxon>Microcoleus anatoxicus</taxon>
    </lineage>
</organism>
<name>A0ABU8YVT3_9CYAN</name>
<gene>
    <name evidence="1" type="ORF">WMG39_26065</name>
</gene>
<accession>A0ABU8YVT3</accession>
<dbReference type="Gene3D" id="2.60.120.430">
    <property type="entry name" value="Galactose-binding lectin"/>
    <property type="match status" value="1"/>
</dbReference>
<dbReference type="EMBL" id="JBBLXS010000566">
    <property type="protein sequence ID" value="MEK0188281.1"/>
    <property type="molecule type" value="Genomic_DNA"/>
</dbReference>
<reference evidence="1 2" key="1">
    <citation type="journal article" date="2020" name="Harmful Algae">
        <title>Molecular and morphological characterization of a novel dihydroanatoxin-a producing Microcoleus species (cyanobacteria) from the Russian River, California, USA.</title>
        <authorList>
            <person name="Conklin K.Y."/>
            <person name="Stancheva R."/>
            <person name="Otten T.G."/>
            <person name="Fadness R."/>
            <person name="Boyer G.L."/>
            <person name="Read B."/>
            <person name="Zhang X."/>
            <person name="Sheath R.G."/>
        </authorList>
    </citation>
    <scope>NUCLEOTIDE SEQUENCE [LARGE SCALE GENOMIC DNA]</scope>
    <source>
        <strain evidence="1 2">PTRS2</strain>
    </source>
</reference>
<keyword evidence="2" id="KW-1185">Reference proteome</keyword>
<comment type="caution">
    <text evidence="1">The sequence shown here is derived from an EMBL/GenBank/DDBJ whole genome shotgun (WGS) entry which is preliminary data.</text>
</comment>
<dbReference type="RefSeq" id="WP_340523310.1">
    <property type="nucleotide sequence ID" value="NZ_JBBLXS010000566.1"/>
</dbReference>
<protein>
    <submittedName>
        <fullName evidence="1">Uncharacterized protein</fullName>
    </submittedName>
</protein>
<dbReference type="Proteomes" id="UP001384579">
    <property type="component" value="Unassembled WGS sequence"/>
</dbReference>